<feature type="compositionally biased region" description="Basic residues" evidence="7">
    <location>
        <begin position="397"/>
        <end position="408"/>
    </location>
</feature>
<evidence type="ECO:0000256" key="5">
    <source>
        <dbReference type="ARBA" id="ARBA00023163"/>
    </source>
</evidence>
<dbReference type="EMBL" id="JBFCZG010000001">
    <property type="protein sequence ID" value="KAL3428388.1"/>
    <property type="molecule type" value="Genomic_DNA"/>
</dbReference>
<dbReference type="Gene3D" id="2.130.10.10">
    <property type="entry name" value="YVTN repeat-like/Quinoprotein amine dehydrogenase"/>
    <property type="match status" value="1"/>
</dbReference>
<proteinExistence type="inferred from homology"/>
<keyword evidence="2 6" id="KW-0853">WD repeat</keyword>
<sequence length="515" mass="57147">MAPEKRNEWDLPHLRDAYQLWPVESQEAWSVKFYPHTAPGVDPVFAVVGSKYVFVCRPSGGPNDTIEVIKVITDEEEAPERLSNGRTVPSKTDAYHCAWTKSPGGRPLLCVGGTSAKIKIYDIVTGELVRELTGHGADINAVETCPTNSQILASASDDYTVRVWSLDPAHKHQPCAAILAGGGHKDKILTLAWHESGRYLLSAGVDHTINLWTLPELPDDNTGTDHPTRIYYPNFSSSEIHGDVVDCITFYHDLIISKAANEPIVVWAILGFSSSHPIPPKASEPTTHDVQKFTRSSFTPSNSTPIPATADAFSPTLPTHTQFTRLFQLQNPDGYIMFTRFSLFIPAEEQGHAVIAMCTHNSKVMFWSLARIEEYAAYTASLSLDAQTPRPSFLVPHRSRPRQTKSKSKSNLNLLFRGTAETREGSVTGSSTMSVAGETETSEKDKENEKDEQKSKELWDEKYHVGDYLFELKAHREEVVRGLEFVGRQCAWSTGGEWCVVVGSASVVAVFQRWN</sequence>
<gene>
    <name evidence="8" type="ORF">PVAG01_01897</name>
</gene>
<evidence type="ECO:0000256" key="7">
    <source>
        <dbReference type="SAM" id="MobiDB-lite"/>
    </source>
</evidence>
<evidence type="ECO:0000256" key="3">
    <source>
        <dbReference type="ARBA" id="ARBA00022737"/>
    </source>
</evidence>
<feature type="repeat" description="WD" evidence="6">
    <location>
        <begin position="181"/>
        <end position="214"/>
    </location>
</feature>
<evidence type="ECO:0000256" key="4">
    <source>
        <dbReference type="ARBA" id="ARBA00023015"/>
    </source>
</evidence>
<dbReference type="SUPFAM" id="SSF50978">
    <property type="entry name" value="WD40 repeat-like"/>
    <property type="match status" value="1"/>
</dbReference>
<organism evidence="8 9">
    <name type="scientific">Phlyctema vagabunda</name>
    <dbReference type="NCBI Taxonomy" id="108571"/>
    <lineage>
        <taxon>Eukaryota</taxon>
        <taxon>Fungi</taxon>
        <taxon>Dikarya</taxon>
        <taxon>Ascomycota</taxon>
        <taxon>Pezizomycotina</taxon>
        <taxon>Leotiomycetes</taxon>
        <taxon>Helotiales</taxon>
        <taxon>Dermateaceae</taxon>
        <taxon>Phlyctema</taxon>
    </lineage>
</organism>
<dbReference type="SMART" id="SM00320">
    <property type="entry name" value="WD40"/>
    <property type="match status" value="4"/>
</dbReference>
<comment type="caution">
    <text evidence="8">The sequence shown here is derived from an EMBL/GenBank/DDBJ whole genome shotgun (WGS) entry which is preliminary data.</text>
</comment>
<feature type="region of interest" description="Disordered" evidence="7">
    <location>
        <begin position="422"/>
        <end position="456"/>
    </location>
</feature>
<feature type="region of interest" description="Disordered" evidence="7">
    <location>
        <begin position="389"/>
        <end position="409"/>
    </location>
</feature>
<keyword evidence="9" id="KW-1185">Reference proteome</keyword>
<accession>A0ABR4PYH8</accession>
<dbReference type="PANTHER" id="PTHR10253">
    <property type="entry name" value="POLYCOMB PROTEIN"/>
    <property type="match status" value="1"/>
</dbReference>
<dbReference type="InterPro" id="IPR001680">
    <property type="entry name" value="WD40_rpt"/>
</dbReference>
<keyword evidence="4" id="KW-0805">Transcription regulation</keyword>
<dbReference type="InterPro" id="IPR015943">
    <property type="entry name" value="WD40/YVTN_repeat-like_dom_sf"/>
</dbReference>
<evidence type="ECO:0000256" key="2">
    <source>
        <dbReference type="ARBA" id="ARBA00022574"/>
    </source>
</evidence>
<dbReference type="PROSITE" id="PS50082">
    <property type="entry name" value="WD_REPEATS_2"/>
    <property type="match status" value="2"/>
</dbReference>
<protein>
    <submittedName>
        <fullName evidence="8">WD domain-containing protein</fullName>
    </submittedName>
</protein>
<feature type="compositionally biased region" description="Polar residues" evidence="7">
    <location>
        <begin position="425"/>
        <end position="434"/>
    </location>
</feature>
<reference evidence="8 9" key="1">
    <citation type="submission" date="2024-06" db="EMBL/GenBank/DDBJ databases">
        <title>Complete genome of Phlyctema vagabunda strain 19-DSS-EL-015.</title>
        <authorList>
            <person name="Fiorenzani C."/>
        </authorList>
    </citation>
    <scope>NUCLEOTIDE SEQUENCE [LARGE SCALE GENOMIC DNA]</scope>
    <source>
        <strain evidence="8 9">19-DSS-EL-015</strain>
    </source>
</reference>
<dbReference type="PROSITE" id="PS50294">
    <property type="entry name" value="WD_REPEATS_REGION"/>
    <property type="match status" value="2"/>
</dbReference>
<keyword evidence="3" id="KW-0677">Repeat</keyword>
<dbReference type="Proteomes" id="UP001629113">
    <property type="component" value="Unassembled WGS sequence"/>
</dbReference>
<dbReference type="InterPro" id="IPR036322">
    <property type="entry name" value="WD40_repeat_dom_sf"/>
</dbReference>
<feature type="compositionally biased region" description="Basic and acidic residues" evidence="7">
    <location>
        <begin position="441"/>
        <end position="456"/>
    </location>
</feature>
<comment type="similarity">
    <text evidence="1">Belongs to the WD repeat ESC family.</text>
</comment>
<evidence type="ECO:0000313" key="9">
    <source>
        <dbReference type="Proteomes" id="UP001629113"/>
    </source>
</evidence>
<dbReference type="Pfam" id="PF00400">
    <property type="entry name" value="WD40"/>
    <property type="match status" value="2"/>
</dbReference>
<evidence type="ECO:0000256" key="6">
    <source>
        <dbReference type="PROSITE-ProRule" id="PRU00221"/>
    </source>
</evidence>
<evidence type="ECO:0000256" key="1">
    <source>
        <dbReference type="ARBA" id="ARBA00008075"/>
    </source>
</evidence>
<dbReference type="InterPro" id="IPR051243">
    <property type="entry name" value="PcG_WD-repeat"/>
</dbReference>
<evidence type="ECO:0000313" key="8">
    <source>
        <dbReference type="EMBL" id="KAL3428388.1"/>
    </source>
</evidence>
<feature type="repeat" description="WD" evidence="6">
    <location>
        <begin position="132"/>
        <end position="167"/>
    </location>
</feature>
<name>A0ABR4PYH8_9HELO</name>
<keyword evidence="5" id="KW-0804">Transcription</keyword>